<dbReference type="SUPFAM" id="SSF82199">
    <property type="entry name" value="SET domain"/>
    <property type="match status" value="1"/>
</dbReference>
<organism evidence="3">
    <name type="scientific">Caenorhabditis brenneri</name>
    <name type="common">Nematode worm</name>
    <dbReference type="NCBI Taxonomy" id="135651"/>
    <lineage>
        <taxon>Eukaryota</taxon>
        <taxon>Metazoa</taxon>
        <taxon>Ecdysozoa</taxon>
        <taxon>Nematoda</taxon>
        <taxon>Chromadorea</taxon>
        <taxon>Rhabditida</taxon>
        <taxon>Rhabditina</taxon>
        <taxon>Rhabditomorpha</taxon>
        <taxon>Rhabditoidea</taxon>
        <taxon>Rhabditidae</taxon>
        <taxon>Peloderinae</taxon>
        <taxon>Caenorhabditis</taxon>
    </lineage>
</organism>
<dbReference type="Pfam" id="PF21549">
    <property type="entry name" value="PRDM2_PR"/>
    <property type="match status" value="1"/>
</dbReference>
<proteinExistence type="predicted"/>
<feature type="domain" description="SET" evidence="1">
    <location>
        <begin position="110"/>
        <end position="221"/>
    </location>
</feature>
<reference evidence="3" key="1">
    <citation type="submission" date="2011-07" db="EMBL/GenBank/DDBJ databases">
        <authorList>
            <consortium name="Caenorhabditis brenneri Sequencing and Analysis Consortium"/>
            <person name="Wilson R.K."/>
        </authorList>
    </citation>
    <scope>NUCLEOTIDE SEQUENCE [LARGE SCALE GENOMIC DNA]</scope>
    <source>
        <strain evidence="3">PB2801</strain>
    </source>
</reference>
<protein>
    <recommendedName>
        <fullName evidence="1">SET domain-containing protein</fullName>
    </recommendedName>
</protein>
<dbReference type="InterPro" id="IPR046341">
    <property type="entry name" value="SET_dom_sf"/>
</dbReference>
<dbReference type="SMART" id="SM00317">
    <property type="entry name" value="SET"/>
    <property type="match status" value="1"/>
</dbReference>
<dbReference type="InterPro" id="IPR001214">
    <property type="entry name" value="SET_dom"/>
</dbReference>
<accession>G0NYQ7</accession>
<dbReference type="OrthoDB" id="40579at2759"/>
<dbReference type="STRING" id="135651.G0NYQ7"/>
<dbReference type="Proteomes" id="UP000008068">
    <property type="component" value="Unassembled WGS sequence"/>
</dbReference>
<evidence type="ECO:0000313" key="3">
    <source>
        <dbReference type="Proteomes" id="UP000008068"/>
    </source>
</evidence>
<evidence type="ECO:0000259" key="1">
    <source>
        <dbReference type="PROSITE" id="PS50280"/>
    </source>
</evidence>
<dbReference type="eggNOG" id="KOG2461">
    <property type="taxonomic scope" value="Eukaryota"/>
</dbReference>
<dbReference type="AlphaFoldDB" id="G0NYQ7"/>
<dbReference type="PROSITE" id="PS50280">
    <property type="entry name" value="SET"/>
    <property type="match status" value="1"/>
</dbReference>
<dbReference type="EMBL" id="GL379983">
    <property type="protein sequence ID" value="EGT40177.1"/>
    <property type="molecule type" value="Genomic_DNA"/>
</dbReference>
<name>G0NYQ7_CAEBE</name>
<dbReference type="Gene3D" id="2.170.270.10">
    <property type="entry name" value="SET domain"/>
    <property type="match status" value="1"/>
</dbReference>
<evidence type="ECO:0000313" key="2">
    <source>
        <dbReference type="EMBL" id="EGT40177.1"/>
    </source>
</evidence>
<dbReference type="HOGENOM" id="CLU_089435_0_0_1"/>
<keyword evidence="3" id="KW-1185">Reference proteome</keyword>
<dbReference type="InParanoid" id="G0NYQ7"/>
<gene>
    <name evidence="2" type="ORF">CAEBREN_22133</name>
</gene>
<sequence length="240" mass="27411">MPAFAKKTIKKTDVVLKIRAPHYIISGDKIQLKESKKIVRSDEDLGAVPAAVYKEMGKMKARNLKIDRDSDIGCPQCNKIFYTSCLEHPLFWVPNKVDRRVKGPYTHKTLPTNFFRVSDEGHKGQGVRAIRDIPTGLVFGPYEGIKTKAEDCKNPDYSWDVEVNGLKLAVDAKEKGNWLSLVNSPDYKRGGNIAPFQHKGEMYYLVKKPVKKGEELLVWYGDAFGRRLARWRKKAEKEQQ</sequence>